<dbReference type="CDD" id="cd11386">
    <property type="entry name" value="MCP_signal"/>
    <property type="match status" value="1"/>
</dbReference>
<dbReference type="PROSITE" id="PS50111">
    <property type="entry name" value="CHEMOTAXIS_TRANSDUC_2"/>
    <property type="match status" value="1"/>
</dbReference>
<dbReference type="SMART" id="SM00283">
    <property type="entry name" value="MA"/>
    <property type="match status" value="1"/>
</dbReference>
<dbReference type="InterPro" id="IPR024478">
    <property type="entry name" value="HlyB_4HB_MCP"/>
</dbReference>
<dbReference type="GO" id="GO:0005886">
    <property type="term" value="C:plasma membrane"/>
    <property type="evidence" value="ECO:0007669"/>
    <property type="project" value="UniProtKB-SubCell"/>
</dbReference>
<evidence type="ECO:0000259" key="8">
    <source>
        <dbReference type="PROSITE" id="PS50111"/>
    </source>
</evidence>
<dbReference type="Pfam" id="PF12729">
    <property type="entry name" value="4HB_MCP_1"/>
    <property type="match status" value="1"/>
</dbReference>
<evidence type="ECO:0000256" key="3">
    <source>
        <dbReference type="ARBA" id="ARBA00023224"/>
    </source>
</evidence>
<dbReference type="CDD" id="cd06225">
    <property type="entry name" value="HAMP"/>
    <property type="match status" value="1"/>
</dbReference>
<feature type="region of interest" description="Disordered" evidence="6">
    <location>
        <begin position="496"/>
        <end position="524"/>
    </location>
</feature>
<dbReference type="InterPro" id="IPR051310">
    <property type="entry name" value="MCP_chemotaxis"/>
</dbReference>
<evidence type="ECO:0000256" key="6">
    <source>
        <dbReference type="SAM" id="MobiDB-lite"/>
    </source>
</evidence>
<dbReference type="FunFam" id="1.10.287.950:FF:000001">
    <property type="entry name" value="Methyl-accepting chemotaxis sensory transducer"/>
    <property type="match status" value="1"/>
</dbReference>
<accession>A0A627DU42</accession>
<dbReference type="Gene3D" id="6.10.340.10">
    <property type="match status" value="1"/>
</dbReference>
<evidence type="ECO:0000259" key="9">
    <source>
        <dbReference type="PROSITE" id="PS50885"/>
    </source>
</evidence>
<dbReference type="InterPro" id="IPR003660">
    <property type="entry name" value="HAMP_dom"/>
</dbReference>
<feature type="domain" description="Methyl-accepting transducer" evidence="8">
    <location>
        <begin position="233"/>
        <end position="462"/>
    </location>
</feature>
<feature type="compositionally biased region" description="Basic and acidic residues" evidence="6">
    <location>
        <begin position="509"/>
        <end position="524"/>
    </location>
</feature>
<dbReference type="SMART" id="SM00304">
    <property type="entry name" value="HAMP"/>
    <property type="match status" value="1"/>
</dbReference>
<gene>
    <name evidence="10" type="ORF">AHQ84_20745</name>
</gene>
<protein>
    <submittedName>
        <fullName evidence="10">HAMP domain-containing protein</fullName>
    </submittedName>
</protein>
<keyword evidence="2" id="KW-0145">Chemotaxis</keyword>
<dbReference type="PANTHER" id="PTHR43531:SF5">
    <property type="entry name" value="METHYL-ACCEPTING CHEMOTAXIS PROTEIN III"/>
    <property type="match status" value="1"/>
</dbReference>
<evidence type="ECO:0000256" key="1">
    <source>
        <dbReference type="ARBA" id="ARBA00004429"/>
    </source>
</evidence>
<evidence type="ECO:0000256" key="2">
    <source>
        <dbReference type="ARBA" id="ARBA00022500"/>
    </source>
</evidence>
<dbReference type="SUPFAM" id="SSF58104">
    <property type="entry name" value="Methyl-accepting chemotaxis protein (MCP) signaling domain"/>
    <property type="match status" value="1"/>
</dbReference>
<dbReference type="EMBL" id="AALOES010000039">
    <property type="protein sequence ID" value="EDB6608351.1"/>
    <property type="molecule type" value="Genomic_DNA"/>
</dbReference>
<dbReference type="Pfam" id="PF00672">
    <property type="entry name" value="HAMP"/>
    <property type="match status" value="1"/>
</dbReference>
<comment type="caution">
    <text evidence="10">The sequence shown here is derived from an EMBL/GenBank/DDBJ whole genome shotgun (WGS) entry which is preliminary data.</text>
</comment>
<dbReference type="InterPro" id="IPR004089">
    <property type="entry name" value="MCPsignal_dom"/>
</dbReference>
<keyword evidence="7" id="KW-0812">Transmembrane</keyword>
<organism evidence="10">
    <name type="scientific">Salmonella senftenberg</name>
    <dbReference type="NCBI Taxonomy" id="28150"/>
    <lineage>
        <taxon>Bacteria</taxon>
        <taxon>Pseudomonadati</taxon>
        <taxon>Pseudomonadota</taxon>
        <taxon>Gammaproteobacteria</taxon>
        <taxon>Enterobacterales</taxon>
        <taxon>Enterobacteriaceae</taxon>
        <taxon>Salmonella</taxon>
    </lineage>
</organism>
<dbReference type="AlphaFoldDB" id="A0A627DU42"/>
<feature type="transmembrane region" description="Helical" evidence="7">
    <location>
        <begin position="151"/>
        <end position="174"/>
    </location>
</feature>
<dbReference type="GO" id="GO:0004888">
    <property type="term" value="F:transmembrane signaling receptor activity"/>
    <property type="evidence" value="ECO:0007669"/>
    <property type="project" value="TreeGrafter"/>
</dbReference>
<keyword evidence="3 5" id="KW-0807">Transducer</keyword>
<dbReference type="GO" id="GO:0007165">
    <property type="term" value="P:signal transduction"/>
    <property type="evidence" value="ECO:0007669"/>
    <property type="project" value="UniProtKB-KW"/>
</dbReference>
<dbReference type="PANTHER" id="PTHR43531">
    <property type="entry name" value="PROTEIN ICFG"/>
    <property type="match status" value="1"/>
</dbReference>
<dbReference type="Gene3D" id="1.10.287.950">
    <property type="entry name" value="Methyl-accepting chemotaxis protein"/>
    <property type="match status" value="1"/>
</dbReference>
<dbReference type="PROSITE" id="PS50885">
    <property type="entry name" value="HAMP"/>
    <property type="match status" value="1"/>
</dbReference>
<proteinExistence type="inferred from homology"/>
<evidence type="ECO:0000313" key="10">
    <source>
        <dbReference type="EMBL" id="EDB6608351.1"/>
    </source>
</evidence>
<keyword evidence="7" id="KW-0472">Membrane</keyword>
<evidence type="ECO:0000256" key="4">
    <source>
        <dbReference type="ARBA" id="ARBA00029447"/>
    </source>
</evidence>
<dbReference type="GO" id="GO:0006935">
    <property type="term" value="P:chemotaxis"/>
    <property type="evidence" value="ECO:0007669"/>
    <property type="project" value="UniProtKB-KW"/>
</dbReference>
<comment type="similarity">
    <text evidence="4">Belongs to the methyl-accepting chemotaxis (MCP) protein family.</text>
</comment>
<dbReference type="InterPro" id="IPR047347">
    <property type="entry name" value="YvaQ-like_sensor"/>
</dbReference>
<feature type="domain" description="HAMP" evidence="9">
    <location>
        <begin position="176"/>
        <end position="228"/>
    </location>
</feature>
<comment type="subcellular location">
    <subcellularLocation>
        <location evidence="1">Cell inner membrane</location>
        <topology evidence="1">Multi-pass membrane protein</topology>
    </subcellularLocation>
</comment>
<keyword evidence="7" id="KW-1133">Transmembrane helix</keyword>
<reference evidence="10" key="1">
    <citation type="submission" date="2018-07" db="EMBL/GenBank/DDBJ databases">
        <authorList>
            <consortium name="GenomeTrakr network: Whole genome sequencing for foodborne pathogen traceback"/>
        </authorList>
    </citation>
    <scope>NUCLEOTIDE SEQUENCE</scope>
    <source>
        <strain evidence="10">FDA00000128</strain>
    </source>
</reference>
<dbReference type="CDD" id="cd19411">
    <property type="entry name" value="MCP2201-like_sensor"/>
    <property type="match status" value="1"/>
</dbReference>
<name>A0A627DU42_SALSE</name>
<evidence type="ECO:0000256" key="5">
    <source>
        <dbReference type="PROSITE-ProRule" id="PRU00284"/>
    </source>
</evidence>
<evidence type="ECO:0000256" key="7">
    <source>
        <dbReference type="SAM" id="Phobius"/>
    </source>
</evidence>
<sequence length="524" mass="56939">MLTSTDRVMNNYLLQERMANEWQTGIESNGALGLVLLTSGDPDIRTYAQQRIEKTAARVDILQDKFNRELTSEQGIKLLKTIGEKRQVYADTLVKALQISEQGDREALNHFIRSQQLPIINDYMASLQALVEYEKTIIDKAGEVIDDNGTAAILTLIITGCMALLLGGVLAWLITRSITSPLISAVRIAREVAEGNLCVEIKVDSQDQLGQLMQALRDMCGSLSNTVREVRQGADNIALTAAEISSGNTDLSARTEEQAAGVEQTAATLEQLTATINNTAGNTAQVYQFVTETTAIVKQNGVVMSEVSSRMQEIYDTSSEMTAIIQVIDGIAFQTNILALNAAVEAARAGESGRGFAVVAGEVRNLAQRSASAAREIKELIDDSVSRIASGRTLVEKADRGMEDIISNVQSMEGLIDEIAKASREQGDGIAQINSAMGQIDSTTQQNAALVEQSAATAASLQNQSRILQEKVSVFRLRDNKKRDAERKNTIVPTISNTSPQSKVKAVKSVRETEQHASENWETF</sequence>
<dbReference type="Pfam" id="PF00015">
    <property type="entry name" value="MCPsignal"/>
    <property type="match status" value="1"/>
</dbReference>